<dbReference type="GO" id="GO:0005680">
    <property type="term" value="C:anaphase-promoting complex"/>
    <property type="evidence" value="ECO:0007669"/>
    <property type="project" value="InterPro"/>
</dbReference>
<dbReference type="RefSeq" id="XP_018041374.1">
    <property type="nucleotide sequence ID" value="XM_018184650.1"/>
</dbReference>
<dbReference type="InterPro" id="IPR008402">
    <property type="entry name" value="APC_su15/mnd2"/>
</dbReference>
<dbReference type="Proteomes" id="UP000077069">
    <property type="component" value="Unassembled WGS sequence"/>
</dbReference>
<dbReference type="OrthoDB" id="5320532at2759"/>
<evidence type="ECO:0000313" key="3">
    <source>
        <dbReference type="Proteomes" id="UP000077069"/>
    </source>
</evidence>
<dbReference type="GO" id="GO:0031145">
    <property type="term" value="P:anaphase-promoting complex-dependent catabolic process"/>
    <property type="evidence" value="ECO:0007669"/>
    <property type="project" value="InterPro"/>
</dbReference>
<keyword evidence="3" id="KW-1185">Reference proteome</keyword>
<dbReference type="GeneID" id="28768136"/>
<feature type="compositionally biased region" description="Basic residues" evidence="1">
    <location>
        <begin position="323"/>
        <end position="335"/>
    </location>
</feature>
<name>A0A177CWA0_9PLEO</name>
<reference evidence="2 3" key="1">
    <citation type="submission" date="2016-05" db="EMBL/GenBank/DDBJ databases">
        <title>Comparative analysis of secretome profiles of manganese(II)-oxidizing ascomycete fungi.</title>
        <authorList>
            <consortium name="DOE Joint Genome Institute"/>
            <person name="Zeiner C.A."/>
            <person name="Purvine S.O."/>
            <person name="Zink E.M."/>
            <person name="Wu S."/>
            <person name="Pasa-Tolic L."/>
            <person name="Chaput D.L."/>
            <person name="Haridas S."/>
            <person name="Grigoriev I.V."/>
            <person name="Santelli C.M."/>
            <person name="Hansel C.M."/>
        </authorList>
    </citation>
    <scope>NUCLEOTIDE SEQUENCE [LARGE SCALE GENOMIC DNA]</scope>
    <source>
        <strain evidence="2 3">AP3s5-JAC2a</strain>
    </source>
</reference>
<feature type="region of interest" description="Disordered" evidence="1">
    <location>
        <begin position="279"/>
        <end position="340"/>
    </location>
</feature>
<organism evidence="2 3">
    <name type="scientific">Paraphaeosphaeria sporulosa</name>
    <dbReference type="NCBI Taxonomy" id="1460663"/>
    <lineage>
        <taxon>Eukaryota</taxon>
        <taxon>Fungi</taxon>
        <taxon>Dikarya</taxon>
        <taxon>Ascomycota</taxon>
        <taxon>Pezizomycotina</taxon>
        <taxon>Dothideomycetes</taxon>
        <taxon>Pleosporomycetidae</taxon>
        <taxon>Pleosporales</taxon>
        <taxon>Massarineae</taxon>
        <taxon>Didymosphaeriaceae</taxon>
        <taxon>Paraphaeosphaeria</taxon>
    </lineage>
</organism>
<dbReference type="EMBL" id="KV441549">
    <property type="protein sequence ID" value="OAG11009.1"/>
    <property type="molecule type" value="Genomic_DNA"/>
</dbReference>
<feature type="region of interest" description="Disordered" evidence="1">
    <location>
        <begin position="76"/>
        <end position="105"/>
    </location>
</feature>
<dbReference type="InParanoid" id="A0A177CWA0"/>
<feature type="compositionally biased region" description="Acidic residues" evidence="1">
    <location>
        <begin position="212"/>
        <end position="223"/>
    </location>
</feature>
<feature type="compositionally biased region" description="Acidic residues" evidence="1">
    <location>
        <begin position="187"/>
        <end position="203"/>
    </location>
</feature>
<dbReference type="AlphaFoldDB" id="A0A177CWA0"/>
<evidence type="ECO:0000256" key="1">
    <source>
        <dbReference type="SAM" id="MobiDB-lite"/>
    </source>
</evidence>
<sequence>MGHTSPVPLPTVLRQSSINTPTVGLVLAPGTVVRVAASRDELHAAPAMRAVVWRGFSFSKTAGVGVDATLWPSLRKPHQTYDSDPPSQTHPSRRNHTHAPSHGAPTRSLFTQLLLDENKQKQRNANIRHFGASWIRPPGIQKTYQAMIDEEKEIKEQEALAMREQQMMDLAAAQQDAANAEAREAAGDEIDEEERDLDDDVPEAEASRSASEEESDVGSESEEGSGVSGEEGRADVTFNEDSFIEGSMIEGRVGQMLAMEEASMEGSLLEERDLDDDVPEAGEYEHTDSSLLDSSDEDDGSFVQPGSRRSVRSRRSSGAVRSTRSRRSSGVRSIRRTSGLVQAHAMGPTHMMGQGLSMTMEPPHAVGQARAMGQLQAREQMRNSRFSVELEGSSSLMEGSSFLVSSPVAARGNVRARLFGARNQR</sequence>
<accession>A0A177CWA0</accession>
<feature type="region of interest" description="Disordered" evidence="1">
    <location>
        <begin position="172"/>
        <end position="236"/>
    </location>
</feature>
<proteinExistence type="predicted"/>
<protein>
    <submittedName>
        <fullName evidence="2">Uncharacterized protein</fullName>
    </submittedName>
</protein>
<feature type="compositionally biased region" description="Polar residues" evidence="1">
    <location>
        <begin position="80"/>
        <end position="90"/>
    </location>
</feature>
<dbReference type="Pfam" id="PF05841">
    <property type="entry name" value="Apc15p"/>
    <property type="match status" value="1"/>
</dbReference>
<gene>
    <name evidence="2" type="ORF">CC84DRAFT_1256716</name>
</gene>
<dbReference type="STRING" id="1460663.A0A177CWA0"/>
<evidence type="ECO:0000313" key="2">
    <source>
        <dbReference type="EMBL" id="OAG11009.1"/>
    </source>
</evidence>